<feature type="region of interest" description="Disordered" evidence="3">
    <location>
        <begin position="1"/>
        <end position="21"/>
    </location>
</feature>
<evidence type="ECO:0000256" key="2">
    <source>
        <dbReference type="RuleBase" id="RU367113"/>
    </source>
</evidence>
<dbReference type="InterPro" id="IPR013961">
    <property type="entry name" value="RAI1"/>
</dbReference>
<comment type="cofactor">
    <cofactor evidence="2">
        <name>a divalent metal cation</name>
        <dbReference type="ChEBI" id="CHEBI:60240"/>
    </cofactor>
</comment>
<feature type="compositionally biased region" description="Basic and acidic residues" evidence="3">
    <location>
        <begin position="430"/>
        <end position="442"/>
    </location>
</feature>
<comment type="function">
    <text evidence="2">Decapping enzyme for NAD-capped RNAs: specifically hydrolyzes the nicotinamide adenine dinucleotide (NAD) cap from a subset of RNAs by removing the entire NAD moiety from the 5'-end of an NAD-capped RNA.</text>
</comment>
<comment type="caution">
    <text evidence="5">The sequence shown here is derived from an EMBL/GenBank/DDBJ whole genome shotgun (WGS) entry which is preliminary data.</text>
</comment>
<gene>
    <name evidence="5" type="ORF">BpHYR1_014321</name>
</gene>
<accession>A0A3M7Q817</accession>
<keyword evidence="6" id="KW-1185">Reference proteome</keyword>
<evidence type="ECO:0000313" key="6">
    <source>
        <dbReference type="Proteomes" id="UP000276133"/>
    </source>
</evidence>
<keyword evidence="2" id="KW-0547">Nucleotide-binding</keyword>
<feature type="region of interest" description="Disordered" evidence="3">
    <location>
        <begin position="497"/>
        <end position="535"/>
    </location>
</feature>
<dbReference type="GO" id="GO:0034353">
    <property type="term" value="F:mRNA 5'-diphosphatase activity"/>
    <property type="evidence" value="ECO:0007669"/>
    <property type="project" value="TreeGrafter"/>
</dbReference>
<dbReference type="EC" id="3.6.1.-" evidence="2"/>
<dbReference type="EMBL" id="REGN01007157">
    <property type="protein sequence ID" value="RNA07088.1"/>
    <property type="molecule type" value="Genomic_DNA"/>
</dbReference>
<comment type="similarity">
    <text evidence="1 2">Belongs to the DXO/Dom3Z family.</text>
</comment>
<feature type="compositionally biased region" description="Basic residues" evidence="3">
    <location>
        <begin position="497"/>
        <end position="510"/>
    </location>
</feature>
<feature type="compositionally biased region" description="Basic and acidic residues" evidence="3">
    <location>
        <begin position="1"/>
        <end position="10"/>
    </location>
</feature>
<dbReference type="Proteomes" id="UP000276133">
    <property type="component" value="Unassembled WGS sequence"/>
</dbReference>
<dbReference type="GO" id="GO:0004518">
    <property type="term" value="F:nuclease activity"/>
    <property type="evidence" value="ECO:0007669"/>
    <property type="project" value="UniProtKB-KW"/>
</dbReference>
<sequence length="541" mass="63838">MDQRRDEIRKRNNFYSPYKRSKNNETNRIQNFRNFVKLDVSNALIYIHPFSSYNKPWPEMGRPMEIGVLPSEKRLLEIEKNENKKLDFEKTGGIKFLALPKICENLSFDLKIGLEKFVHHIPHQNGIDQLLRWILSNKEKVTQKNKTKPLKLDFVCWRGLLTTMSVSAYDKFKDWKFSIILYRGTYYLCEIETDSQREQRINPDQKTKSFTYWGHKFETYITSDFPGDDGSGPDEVPDPDNNFSTIVSNSIGNHKLMYGAEVDCCFKDTHKELRDYCEIKSSRGDSIRDLNFERNQKFLKWWLQSYLVGIELIKVGLRNDDGIISKIIDCKVDDLLAPNRWWKENICLNLMNEILDSIKKFCTEENHVYIASREMNANLIRISKPKRNSEEFEKNYFLRDWFKDSLQSNNNMNTNEPQNDKNLNKNNITKQKDQNKSQEKKLQNQSVNLKKNLPNRSNMKKNKIQEQQGQTIPQIIENETIEKINMTSEPTNLMQKKVKDKVKKKRKPKKSKETIIQAAQQKGQKNKQEHGQAGQTIFFLF</sequence>
<feature type="region of interest" description="Disordered" evidence="3">
    <location>
        <begin position="408"/>
        <end position="470"/>
    </location>
</feature>
<evidence type="ECO:0000259" key="4">
    <source>
        <dbReference type="Pfam" id="PF08652"/>
    </source>
</evidence>
<protein>
    <recommendedName>
        <fullName evidence="2">Decapping nuclease</fullName>
        <ecNumber evidence="2">3.6.1.-</ecNumber>
    </recommendedName>
</protein>
<reference evidence="5 6" key="1">
    <citation type="journal article" date="2018" name="Sci. Rep.">
        <title>Genomic signatures of local adaptation to the degree of environmental predictability in rotifers.</title>
        <authorList>
            <person name="Franch-Gras L."/>
            <person name="Hahn C."/>
            <person name="Garcia-Roger E.M."/>
            <person name="Carmona M.J."/>
            <person name="Serra M."/>
            <person name="Gomez A."/>
        </authorList>
    </citation>
    <scope>NUCLEOTIDE SEQUENCE [LARGE SCALE GENOMIC DNA]</scope>
    <source>
        <strain evidence="5">HYR1</strain>
    </source>
</reference>
<dbReference type="AlphaFoldDB" id="A0A3M7Q817"/>
<dbReference type="GO" id="GO:0005634">
    <property type="term" value="C:nucleus"/>
    <property type="evidence" value="ECO:0007669"/>
    <property type="project" value="UniProtKB-SubCell"/>
</dbReference>
<dbReference type="GO" id="GO:0000166">
    <property type="term" value="F:nucleotide binding"/>
    <property type="evidence" value="ECO:0007669"/>
    <property type="project" value="UniProtKB-KW"/>
</dbReference>
<keyword evidence="2" id="KW-0540">Nuclease</keyword>
<comment type="subcellular location">
    <subcellularLocation>
        <location evidence="2">Nucleus</location>
    </subcellularLocation>
</comment>
<feature type="compositionally biased region" description="Polar residues" evidence="3">
    <location>
        <begin position="408"/>
        <end position="417"/>
    </location>
</feature>
<evidence type="ECO:0000313" key="5">
    <source>
        <dbReference type="EMBL" id="RNA07088.1"/>
    </source>
</evidence>
<keyword evidence="2" id="KW-0694">RNA-binding</keyword>
<dbReference type="PANTHER" id="PTHR12395:SF9">
    <property type="entry name" value="DECAPPING AND EXORIBONUCLEASE PROTEIN"/>
    <property type="match status" value="1"/>
</dbReference>
<dbReference type="OrthoDB" id="5853397at2759"/>
<dbReference type="InterPro" id="IPR039039">
    <property type="entry name" value="RAI1-like_fam"/>
</dbReference>
<dbReference type="GO" id="GO:0003723">
    <property type="term" value="F:RNA binding"/>
    <property type="evidence" value="ECO:0007669"/>
    <property type="project" value="UniProtKB-KW"/>
</dbReference>
<dbReference type="STRING" id="10195.A0A3M7Q817"/>
<keyword evidence="2" id="KW-0378">Hydrolase</keyword>
<name>A0A3M7Q817_BRAPC</name>
<organism evidence="5 6">
    <name type="scientific">Brachionus plicatilis</name>
    <name type="common">Marine rotifer</name>
    <name type="synonym">Brachionus muelleri</name>
    <dbReference type="NCBI Taxonomy" id="10195"/>
    <lineage>
        <taxon>Eukaryota</taxon>
        <taxon>Metazoa</taxon>
        <taxon>Spiralia</taxon>
        <taxon>Gnathifera</taxon>
        <taxon>Rotifera</taxon>
        <taxon>Eurotatoria</taxon>
        <taxon>Monogononta</taxon>
        <taxon>Pseudotrocha</taxon>
        <taxon>Ploima</taxon>
        <taxon>Brachionidae</taxon>
        <taxon>Brachionus</taxon>
    </lineage>
</organism>
<evidence type="ECO:0000256" key="3">
    <source>
        <dbReference type="SAM" id="MobiDB-lite"/>
    </source>
</evidence>
<feature type="compositionally biased region" description="Polar residues" evidence="3">
    <location>
        <begin position="443"/>
        <end position="457"/>
    </location>
</feature>
<proteinExistence type="inferred from homology"/>
<dbReference type="GO" id="GO:0046872">
    <property type="term" value="F:metal ion binding"/>
    <property type="evidence" value="ECO:0007669"/>
    <property type="project" value="UniProtKB-KW"/>
</dbReference>
<dbReference type="GO" id="GO:0000956">
    <property type="term" value="P:nuclear-transcribed mRNA catabolic process"/>
    <property type="evidence" value="ECO:0007669"/>
    <property type="project" value="TreeGrafter"/>
</dbReference>
<keyword evidence="2" id="KW-0479">Metal-binding</keyword>
<keyword evidence="2" id="KW-0539">Nucleus</keyword>
<dbReference type="Pfam" id="PF08652">
    <property type="entry name" value="RAI1"/>
    <property type="match status" value="1"/>
</dbReference>
<evidence type="ECO:0000256" key="1">
    <source>
        <dbReference type="ARBA" id="ARBA00006562"/>
    </source>
</evidence>
<dbReference type="GO" id="GO:0005829">
    <property type="term" value="C:cytosol"/>
    <property type="evidence" value="ECO:0007669"/>
    <property type="project" value="TreeGrafter"/>
</dbReference>
<dbReference type="GO" id="GO:0110155">
    <property type="term" value="P:NAD-cap decapping"/>
    <property type="evidence" value="ECO:0007669"/>
    <property type="project" value="TreeGrafter"/>
</dbReference>
<feature type="domain" description="RAI1-like" evidence="4">
    <location>
        <begin position="80"/>
        <end position="403"/>
    </location>
</feature>
<dbReference type="PANTHER" id="PTHR12395">
    <property type="entry name" value="DOM-3 RELATED"/>
    <property type="match status" value="1"/>
</dbReference>